<dbReference type="Proteomes" id="UP001430796">
    <property type="component" value="Unassembled WGS sequence"/>
</dbReference>
<reference evidence="2 3" key="1">
    <citation type="submission" date="2022-01" db="EMBL/GenBank/DDBJ databases">
        <title>Lysobacter chinensis sp. nov., a bacterium isolated from cow dung compost.</title>
        <authorList>
            <person name="Liu Y."/>
        </authorList>
    </citation>
    <scope>NUCLEOTIDE SEQUENCE [LARGE SCALE GENOMIC DNA]</scope>
    <source>
        <strain evidence="2 3">TLK-CK17</strain>
    </source>
</reference>
<keyword evidence="1" id="KW-0732">Signal</keyword>
<gene>
    <name evidence="2" type="ORF">L3V18_07665</name>
</gene>
<reference evidence="3" key="2">
    <citation type="submission" date="2022-01" db="EMBL/GenBank/DDBJ databases">
        <title>Lysobacter chinensis sp. nov., a bacterium isolated from cow dung compost.</title>
        <authorList>
            <person name="Zhou L.Y."/>
        </authorList>
    </citation>
    <scope>NUCLEOTIDE SEQUENCE [LARGE SCALE GENOMIC DNA]</scope>
    <source>
        <strain evidence="3">TLK-CK17</strain>
    </source>
</reference>
<sequence length="265" mass="29038">MKNAFPSRRRTGKQRLAILALALGGLLGSGNAVSSGIPVVDVGHIAVQVQEFGTEALRWGEQGQQWLKEAQQFTQQYNSFLSNIQNMQSAFGLPQGTPLEPVEENYMVQERCGDAYGGGVAGVLGRMTGFTLSDNPQQKRWEYCASLQRMRNKQYNEMVAYLQETMPQMHQELNQAGNSFTGGQKTEGEMNAYSAKLQKVKGDIAKSNEEFDARMKAYDTFAKAIEINQGTLSRAAMRGHSGLLTKVAATAVMYQALCGGGQCDD</sequence>
<dbReference type="RefSeq" id="WP_237054082.1">
    <property type="nucleotide sequence ID" value="NZ_JAKJPO010000003.1"/>
</dbReference>
<feature type="chain" id="PRO_5045287070" description="Type IV secretion system protein VirB5" evidence="1">
    <location>
        <begin position="35"/>
        <end position="265"/>
    </location>
</feature>
<evidence type="ECO:0000256" key="1">
    <source>
        <dbReference type="SAM" id="SignalP"/>
    </source>
</evidence>
<comment type="caution">
    <text evidence="2">The sequence shown here is derived from an EMBL/GenBank/DDBJ whole genome shotgun (WGS) entry which is preliminary data.</text>
</comment>
<keyword evidence="3" id="KW-1185">Reference proteome</keyword>
<accession>A0ABS9HRW5</accession>
<evidence type="ECO:0008006" key="4">
    <source>
        <dbReference type="Google" id="ProtNLM"/>
    </source>
</evidence>
<dbReference type="EMBL" id="JAKJPO010000003">
    <property type="protein sequence ID" value="MCF7221665.1"/>
    <property type="molecule type" value="Genomic_DNA"/>
</dbReference>
<proteinExistence type="predicted"/>
<name>A0ABS9HRW5_9GAMM</name>
<organism evidence="2 3">
    <name type="scientific">Marilutibacter chinensis</name>
    <dbReference type="NCBI Taxonomy" id="2912247"/>
    <lineage>
        <taxon>Bacteria</taxon>
        <taxon>Pseudomonadati</taxon>
        <taxon>Pseudomonadota</taxon>
        <taxon>Gammaproteobacteria</taxon>
        <taxon>Lysobacterales</taxon>
        <taxon>Lysobacteraceae</taxon>
        <taxon>Marilutibacter</taxon>
    </lineage>
</organism>
<evidence type="ECO:0000313" key="2">
    <source>
        <dbReference type="EMBL" id="MCF7221665.1"/>
    </source>
</evidence>
<evidence type="ECO:0000313" key="3">
    <source>
        <dbReference type="Proteomes" id="UP001430796"/>
    </source>
</evidence>
<feature type="signal peptide" evidence="1">
    <location>
        <begin position="1"/>
        <end position="34"/>
    </location>
</feature>
<reference evidence="2 3" key="3">
    <citation type="submission" date="2022-01" db="EMBL/GenBank/DDBJ databases">
        <authorList>
            <person name="Zhou L.Y."/>
        </authorList>
    </citation>
    <scope>NUCLEOTIDE SEQUENCE [LARGE SCALE GENOMIC DNA]</scope>
    <source>
        <strain evidence="2 3">TLK-CK17</strain>
    </source>
</reference>
<protein>
    <recommendedName>
        <fullName evidence="4">Type IV secretion system protein VirB5</fullName>
    </recommendedName>
</protein>
<dbReference type="SUPFAM" id="SSF101082">
    <property type="entry name" value="Typo IV secretion system protein TraC"/>
    <property type="match status" value="1"/>
</dbReference>